<dbReference type="GO" id="GO:0001222">
    <property type="term" value="F:transcription corepressor binding"/>
    <property type="evidence" value="ECO:0007669"/>
    <property type="project" value="TreeGrafter"/>
</dbReference>
<dbReference type="FunFam" id="3.30.450.20:FF:000004">
    <property type="entry name" value="Period circadian protein homolog 3"/>
    <property type="match status" value="1"/>
</dbReference>
<dbReference type="CDD" id="cd00130">
    <property type="entry name" value="PAS"/>
    <property type="match status" value="1"/>
</dbReference>
<dbReference type="InterPro" id="IPR000014">
    <property type="entry name" value="PAS"/>
</dbReference>
<dbReference type="SMART" id="SM00091">
    <property type="entry name" value="PAS"/>
    <property type="match status" value="2"/>
</dbReference>
<dbReference type="AlphaFoldDB" id="A0A8B9T121"/>
<comment type="subcellular location">
    <subcellularLocation>
        <location evidence="1">Nucleus</location>
    </subcellularLocation>
</comment>
<sequence>SNLDLMTMIQEMKKCLPEDKRRSSKPSTISALNYALQCVQQVQANKEFFQALNDRRVFQTDMMTYSIEELVTVASEHTPKNSDTFVAVFSLLSGRIVHISKQAASILNCKKKVLDSSRFVELLAPQDVSVFYTHTDQSHLPLWNVENQMDSLFEYAQVKSFFCRLRGGKDQEQEKHYAESCCLALAEKIHSGYEAPRIPMEKRIFTTTHTPGCVFLEIDDRAVPLLGYLPQDLIGTSMLMYLHPEDRPLMIAVHRKILKFAGQSPFEHLPIRFCTQNGDYVILDTSWSSFVNPWSRKVVFIIGRHKVRTSPLNEDVFAARNKEASSVEKEIRELQGQIYKLLLQVKMMKISKHWLAF</sequence>
<dbReference type="InterPro" id="IPR048814">
    <property type="entry name" value="Per1-3_PAS-A"/>
</dbReference>
<dbReference type="InterPro" id="IPR035965">
    <property type="entry name" value="PAS-like_dom_sf"/>
</dbReference>
<dbReference type="GO" id="GO:0043153">
    <property type="term" value="P:entrainment of circadian clock by photoperiod"/>
    <property type="evidence" value="ECO:0007669"/>
    <property type="project" value="TreeGrafter"/>
</dbReference>
<proteinExistence type="predicted"/>
<dbReference type="PROSITE" id="PS50112">
    <property type="entry name" value="PAS"/>
    <property type="match status" value="1"/>
</dbReference>
<dbReference type="Proteomes" id="UP000694400">
    <property type="component" value="Chromosome 21"/>
</dbReference>
<dbReference type="PANTHER" id="PTHR11269:SF13">
    <property type="entry name" value="PERIOD CIRCADIAN PROTEIN HOMOLOG 3"/>
    <property type="match status" value="1"/>
</dbReference>
<accession>A0A8B9T121</accession>
<evidence type="ECO:0000259" key="3">
    <source>
        <dbReference type="PROSITE" id="PS50112"/>
    </source>
</evidence>
<dbReference type="GO" id="GO:0000122">
    <property type="term" value="P:negative regulation of transcription by RNA polymerase II"/>
    <property type="evidence" value="ECO:0007669"/>
    <property type="project" value="TreeGrafter"/>
</dbReference>
<dbReference type="Pfam" id="PF23170">
    <property type="entry name" value="bHLH_PER"/>
    <property type="match status" value="1"/>
</dbReference>
<evidence type="ECO:0000313" key="4">
    <source>
        <dbReference type="Ensembl" id="ENSAPLP00020013867.1"/>
    </source>
</evidence>
<evidence type="ECO:0000256" key="2">
    <source>
        <dbReference type="ARBA" id="ARBA00023242"/>
    </source>
</evidence>
<dbReference type="InterPro" id="IPR057310">
    <property type="entry name" value="PER1-3_bHLH"/>
</dbReference>
<dbReference type="GO" id="GO:0032922">
    <property type="term" value="P:circadian regulation of gene expression"/>
    <property type="evidence" value="ECO:0007669"/>
    <property type="project" value="TreeGrafter"/>
</dbReference>
<dbReference type="Pfam" id="PF08447">
    <property type="entry name" value="PAS_3"/>
    <property type="match status" value="1"/>
</dbReference>
<dbReference type="PANTHER" id="PTHR11269">
    <property type="entry name" value="PERIOD CIRCADIAN PROTEIN"/>
    <property type="match status" value="1"/>
</dbReference>
<name>A0A8B9T121_ANAPL</name>
<reference evidence="4" key="3">
    <citation type="submission" date="2025-09" db="UniProtKB">
        <authorList>
            <consortium name="Ensembl"/>
        </authorList>
    </citation>
    <scope>IDENTIFICATION</scope>
</reference>
<organism evidence="4 5">
    <name type="scientific">Anas platyrhynchos</name>
    <name type="common">Mallard</name>
    <name type="synonym">Anas boschas</name>
    <dbReference type="NCBI Taxonomy" id="8839"/>
    <lineage>
        <taxon>Eukaryota</taxon>
        <taxon>Metazoa</taxon>
        <taxon>Chordata</taxon>
        <taxon>Craniata</taxon>
        <taxon>Vertebrata</taxon>
        <taxon>Euteleostomi</taxon>
        <taxon>Archelosauria</taxon>
        <taxon>Archosauria</taxon>
        <taxon>Dinosauria</taxon>
        <taxon>Saurischia</taxon>
        <taxon>Theropoda</taxon>
        <taxon>Coelurosauria</taxon>
        <taxon>Aves</taxon>
        <taxon>Neognathae</taxon>
        <taxon>Galloanserae</taxon>
        <taxon>Anseriformes</taxon>
        <taxon>Anatidae</taxon>
        <taxon>Anatinae</taxon>
        <taxon>Anas</taxon>
    </lineage>
</organism>
<dbReference type="GO" id="GO:0005737">
    <property type="term" value="C:cytoplasm"/>
    <property type="evidence" value="ECO:0007669"/>
    <property type="project" value="TreeGrafter"/>
</dbReference>
<evidence type="ECO:0000256" key="1">
    <source>
        <dbReference type="ARBA" id="ARBA00004123"/>
    </source>
</evidence>
<protein>
    <recommendedName>
        <fullName evidence="3">PAS domain-containing protein</fullName>
    </recommendedName>
</protein>
<dbReference type="GO" id="GO:0000976">
    <property type="term" value="F:transcription cis-regulatory region binding"/>
    <property type="evidence" value="ECO:0007669"/>
    <property type="project" value="TreeGrafter"/>
</dbReference>
<dbReference type="Gene3D" id="3.30.450.20">
    <property type="entry name" value="PAS domain"/>
    <property type="match status" value="2"/>
</dbReference>
<reference evidence="4" key="2">
    <citation type="submission" date="2025-08" db="UniProtKB">
        <authorList>
            <consortium name="Ensembl"/>
        </authorList>
    </citation>
    <scope>IDENTIFICATION</scope>
</reference>
<dbReference type="SUPFAM" id="SSF55785">
    <property type="entry name" value="PYP-like sensor domain (PAS domain)"/>
    <property type="match status" value="1"/>
</dbReference>
<feature type="domain" description="PAS" evidence="3">
    <location>
        <begin position="215"/>
        <end position="261"/>
    </location>
</feature>
<dbReference type="GO" id="GO:0005634">
    <property type="term" value="C:nucleus"/>
    <property type="evidence" value="ECO:0007669"/>
    <property type="project" value="UniProtKB-SubCell"/>
</dbReference>
<evidence type="ECO:0000313" key="5">
    <source>
        <dbReference type="Proteomes" id="UP000694400"/>
    </source>
</evidence>
<reference evidence="4" key="1">
    <citation type="submission" date="2019-08" db="EMBL/GenBank/DDBJ databases">
        <title>Three high-quality genomes provides insights into domestication of ducks.</title>
        <authorList>
            <person name="Hou Z.C."/>
            <person name="Zhu F."/>
            <person name="Yin Z.T."/>
            <person name="Zhang F."/>
        </authorList>
    </citation>
    <scope>NUCLEOTIDE SEQUENCE [LARGE SCALE GENOMIC DNA]</scope>
</reference>
<dbReference type="Pfam" id="PF21353">
    <property type="entry name" value="Per3-like_PAS-A"/>
    <property type="match status" value="1"/>
</dbReference>
<keyword evidence="2" id="KW-0539">Nucleus</keyword>
<dbReference type="InterPro" id="IPR050760">
    <property type="entry name" value="Period_circadian_regulator"/>
</dbReference>
<dbReference type="Ensembl" id="ENSAPLT00020014927.1">
    <property type="protein sequence ID" value="ENSAPLP00020013867.1"/>
    <property type="gene ID" value="ENSAPLG00020010104.1"/>
</dbReference>
<dbReference type="InterPro" id="IPR013655">
    <property type="entry name" value="PAS_fold_3"/>
</dbReference>